<reference evidence="1 2" key="1">
    <citation type="journal article" date="2020" name="Nature">
        <title>Six reference-quality genomes reveal evolution of bat adaptations.</title>
        <authorList>
            <person name="Jebb D."/>
            <person name="Huang Z."/>
            <person name="Pippel M."/>
            <person name="Hughes G.M."/>
            <person name="Lavrichenko K."/>
            <person name="Devanna P."/>
            <person name="Winkler S."/>
            <person name="Jermiin L.S."/>
            <person name="Skirmuntt E.C."/>
            <person name="Katzourakis A."/>
            <person name="Burkitt-Gray L."/>
            <person name="Ray D.A."/>
            <person name="Sullivan K.A.M."/>
            <person name="Roscito J.G."/>
            <person name="Kirilenko B.M."/>
            <person name="Davalos L.M."/>
            <person name="Corthals A.P."/>
            <person name="Power M.L."/>
            <person name="Jones G."/>
            <person name="Ransome R.D."/>
            <person name="Dechmann D.K.N."/>
            <person name="Locatelli A.G."/>
            <person name="Puechmaille S.J."/>
            <person name="Fedrigo O."/>
            <person name="Jarvis E.D."/>
            <person name="Hiller M."/>
            <person name="Vernes S.C."/>
            <person name="Myers E.W."/>
            <person name="Teeling E.C."/>
        </authorList>
    </citation>
    <scope>NUCLEOTIDE SEQUENCE [LARGE SCALE GENOMIC DNA]</scope>
    <source>
        <strain evidence="1">MMolMol1</strain>
        <tissue evidence="1">Muscle</tissue>
    </source>
</reference>
<dbReference type="AlphaFoldDB" id="A0A7J8DTR4"/>
<dbReference type="Proteomes" id="UP000550707">
    <property type="component" value="Unassembled WGS sequence"/>
</dbReference>
<evidence type="ECO:0000313" key="1">
    <source>
        <dbReference type="EMBL" id="KAF6426490.1"/>
    </source>
</evidence>
<keyword evidence="2" id="KW-1185">Reference proteome</keyword>
<name>A0A7J8DTR4_MOLMO</name>
<comment type="caution">
    <text evidence="1">The sequence shown here is derived from an EMBL/GenBank/DDBJ whole genome shotgun (WGS) entry which is preliminary data.</text>
</comment>
<gene>
    <name evidence="1" type="ORF">HJG59_009180</name>
</gene>
<protein>
    <submittedName>
        <fullName evidence="1">Uncharacterized protein</fullName>
    </submittedName>
</protein>
<dbReference type="InParanoid" id="A0A7J8DTR4"/>
<organism evidence="1 2">
    <name type="scientific">Molossus molossus</name>
    <name type="common">Pallas' mastiff bat</name>
    <name type="synonym">Vespertilio molossus</name>
    <dbReference type="NCBI Taxonomy" id="27622"/>
    <lineage>
        <taxon>Eukaryota</taxon>
        <taxon>Metazoa</taxon>
        <taxon>Chordata</taxon>
        <taxon>Craniata</taxon>
        <taxon>Vertebrata</taxon>
        <taxon>Euteleostomi</taxon>
        <taxon>Mammalia</taxon>
        <taxon>Eutheria</taxon>
        <taxon>Laurasiatheria</taxon>
        <taxon>Chiroptera</taxon>
        <taxon>Yangochiroptera</taxon>
        <taxon>Molossidae</taxon>
        <taxon>Molossus</taxon>
    </lineage>
</organism>
<sequence>MSCHRKDRIRHSIAVKTFLFLFNFSVCLLPGVSSWISGEVFMAFHIFPPIRDLCPFVLIKVGELLGTFRLAVPEMPPDLNYRHKAGEPASGGLSEMFVTGPRAPGSKVHVCRVTPTSDRVTVF</sequence>
<evidence type="ECO:0000313" key="2">
    <source>
        <dbReference type="Proteomes" id="UP000550707"/>
    </source>
</evidence>
<accession>A0A7J8DTR4</accession>
<dbReference type="EMBL" id="JACASF010000016">
    <property type="protein sequence ID" value="KAF6426490.1"/>
    <property type="molecule type" value="Genomic_DNA"/>
</dbReference>
<proteinExistence type="predicted"/>